<proteinExistence type="inferred from homology"/>
<protein>
    <submittedName>
        <fullName evidence="2">TonB-dependent receptor plug domain-containing protein</fullName>
    </submittedName>
</protein>
<dbReference type="PROSITE" id="PS52016">
    <property type="entry name" value="TONB_DEPENDENT_REC_3"/>
    <property type="match status" value="1"/>
</dbReference>
<dbReference type="InterPro" id="IPR039426">
    <property type="entry name" value="TonB-dep_rcpt-like"/>
</dbReference>
<dbReference type="InterPro" id="IPR023997">
    <property type="entry name" value="TonB-dep_OMP_SusC/RagA_CS"/>
</dbReference>
<keyword evidence="3" id="KW-1185">Reference proteome</keyword>
<reference evidence="2 3" key="1">
    <citation type="submission" date="2021-04" db="EMBL/GenBank/DDBJ databases">
        <title>The complete genome sequence of Neokomagataea sp. TBRC 2177.</title>
        <authorList>
            <person name="Charoenyingcharoen P."/>
            <person name="Yukphan P."/>
        </authorList>
    </citation>
    <scope>NUCLEOTIDE SEQUENCE [LARGE SCALE GENOMIC DNA]</scope>
    <source>
        <strain evidence="2 3">TBRC 2177</strain>
    </source>
</reference>
<comment type="similarity">
    <text evidence="1">Belongs to the TonB-dependent receptor family.</text>
</comment>
<keyword evidence="1" id="KW-0998">Cell outer membrane</keyword>
<keyword evidence="1" id="KW-1134">Transmembrane beta strand</keyword>
<dbReference type="Gene3D" id="2.170.130.10">
    <property type="entry name" value="TonB-dependent receptor, plug domain"/>
    <property type="match status" value="1"/>
</dbReference>
<feature type="non-terminal residue" evidence="2">
    <location>
        <position position="1"/>
    </location>
</feature>
<sequence length="90" mass="9659">DINALNPQDIENVTVLKDAAAASVYGSRASFGVILVTTKKGKAGKPNVAYNASFRLSSPTRMAEMMDSYSFANYYNLASTNANQGVVFDK</sequence>
<keyword evidence="2" id="KW-0675">Receptor</keyword>
<feature type="non-terminal residue" evidence="2">
    <location>
        <position position="90"/>
    </location>
</feature>
<accession>A0ABS5EA57</accession>
<organism evidence="2 3">
    <name type="scientific">Neokomagataea anthophila</name>
    <dbReference type="NCBI Taxonomy" id="2826925"/>
    <lineage>
        <taxon>Bacteria</taxon>
        <taxon>Pseudomonadati</taxon>
        <taxon>Pseudomonadota</taxon>
        <taxon>Alphaproteobacteria</taxon>
        <taxon>Acetobacterales</taxon>
        <taxon>Acetobacteraceae</taxon>
        <taxon>Neokomagataea</taxon>
    </lineage>
</organism>
<dbReference type="EMBL" id="JAGRQH010000043">
    <property type="protein sequence ID" value="MBR0560764.1"/>
    <property type="molecule type" value="Genomic_DNA"/>
</dbReference>
<evidence type="ECO:0000313" key="3">
    <source>
        <dbReference type="Proteomes" id="UP000677812"/>
    </source>
</evidence>
<keyword evidence="1" id="KW-0813">Transport</keyword>
<dbReference type="SUPFAM" id="SSF56935">
    <property type="entry name" value="Porins"/>
    <property type="match status" value="1"/>
</dbReference>
<gene>
    <name evidence="2" type="ORF">KB213_12015</name>
</gene>
<keyword evidence="1" id="KW-0812">Transmembrane</keyword>
<dbReference type="InterPro" id="IPR037066">
    <property type="entry name" value="Plug_dom_sf"/>
</dbReference>
<comment type="subcellular location">
    <subcellularLocation>
        <location evidence="1">Cell outer membrane</location>
        <topology evidence="1">Multi-pass membrane protein</topology>
    </subcellularLocation>
</comment>
<name>A0ABS5EA57_9PROT</name>
<evidence type="ECO:0000256" key="1">
    <source>
        <dbReference type="PROSITE-ProRule" id="PRU01360"/>
    </source>
</evidence>
<dbReference type="Proteomes" id="UP000677812">
    <property type="component" value="Unassembled WGS sequence"/>
</dbReference>
<comment type="caution">
    <text evidence="2">The sequence shown here is derived from an EMBL/GenBank/DDBJ whole genome shotgun (WGS) entry which is preliminary data.</text>
</comment>
<evidence type="ECO:0000313" key="2">
    <source>
        <dbReference type="EMBL" id="MBR0560764.1"/>
    </source>
</evidence>
<dbReference type="NCBIfam" id="TIGR04057">
    <property type="entry name" value="SusC_RagA_signa"/>
    <property type="match status" value="1"/>
</dbReference>
<keyword evidence="1" id="KW-0472">Membrane</keyword>